<dbReference type="OrthoDB" id="322581at2759"/>
<sequence>MSSRNTSKDEQLVDVLLNDSIKSEKEIPKQDKTWVAYTLAAAILFTTCNTALSEISKLGWTGVIYISPGTLICCITYFTYKTIDEYMTRGFCWTDLNLMDKHTNHIVWRNIVDVIIYCLLYLTIQTVVIGTFGLCLQANLNAGIVSTIWSASPLYSAILDYFFFKQSLNVNHIIGIFSLILCAACISLSNIVGVQALESNEKPPTIDAWIPVTIAVITPLVFAVNGIQIKNMVTHHGFDVIKVNFLCYGIGGVGLFIVLLTKIQADDFSDYYFTVGAIGSIINTLGLVSINKACTIGPLGPVNALSATSTIMFSIVTAIRLAKLPKPLEFVGMFIGIFGALILTVPDYLKRFFLWVTCQSQSEVKQEEKDEFAKL</sequence>
<dbReference type="InParanoid" id="A0A078ANL5"/>
<feature type="transmembrane region" description="Helical" evidence="1">
    <location>
        <begin position="34"/>
        <end position="52"/>
    </location>
</feature>
<dbReference type="AlphaFoldDB" id="A0A078ANL5"/>
<feature type="transmembrane region" description="Helical" evidence="1">
    <location>
        <begin position="58"/>
        <end position="80"/>
    </location>
</feature>
<dbReference type="EMBL" id="CCKQ01011926">
    <property type="protein sequence ID" value="CDW83526.1"/>
    <property type="molecule type" value="Genomic_DNA"/>
</dbReference>
<feature type="transmembrane region" description="Helical" evidence="1">
    <location>
        <begin position="302"/>
        <end position="322"/>
    </location>
</feature>
<feature type="transmembrane region" description="Helical" evidence="1">
    <location>
        <begin position="245"/>
        <end position="265"/>
    </location>
</feature>
<dbReference type="Gene3D" id="1.10.3730.20">
    <property type="match status" value="1"/>
</dbReference>
<reference evidence="2 3" key="1">
    <citation type="submission" date="2014-06" db="EMBL/GenBank/DDBJ databases">
        <authorList>
            <person name="Swart Estienne"/>
        </authorList>
    </citation>
    <scope>NUCLEOTIDE SEQUENCE [LARGE SCALE GENOMIC DNA]</scope>
    <source>
        <strain evidence="2 3">130c</strain>
    </source>
</reference>
<dbReference type="InterPro" id="IPR037185">
    <property type="entry name" value="EmrE-like"/>
</dbReference>
<proteinExistence type="predicted"/>
<accession>A0A078ANL5</accession>
<keyword evidence="1" id="KW-0812">Transmembrane</keyword>
<feature type="transmembrane region" description="Helical" evidence="1">
    <location>
        <begin position="140"/>
        <end position="164"/>
    </location>
</feature>
<evidence type="ECO:0000256" key="1">
    <source>
        <dbReference type="SAM" id="Phobius"/>
    </source>
</evidence>
<keyword evidence="1" id="KW-1133">Transmembrane helix</keyword>
<feature type="transmembrane region" description="Helical" evidence="1">
    <location>
        <begin position="208"/>
        <end position="224"/>
    </location>
</feature>
<feature type="transmembrane region" description="Helical" evidence="1">
    <location>
        <begin position="328"/>
        <end position="345"/>
    </location>
</feature>
<dbReference type="Proteomes" id="UP000039865">
    <property type="component" value="Unassembled WGS sequence"/>
</dbReference>
<feature type="transmembrane region" description="Helical" evidence="1">
    <location>
        <begin position="271"/>
        <end position="290"/>
    </location>
</feature>
<keyword evidence="3" id="KW-1185">Reference proteome</keyword>
<keyword evidence="1" id="KW-0472">Membrane</keyword>
<dbReference type="SUPFAM" id="SSF103481">
    <property type="entry name" value="Multidrug resistance efflux transporter EmrE"/>
    <property type="match status" value="1"/>
</dbReference>
<evidence type="ECO:0000313" key="2">
    <source>
        <dbReference type="EMBL" id="CDW83526.1"/>
    </source>
</evidence>
<feature type="transmembrane region" description="Helical" evidence="1">
    <location>
        <begin position="176"/>
        <end position="196"/>
    </location>
</feature>
<name>A0A078ANL5_STYLE</name>
<organism evidence="2 3">
    <name type="scientific">Stylonychia lemnae</name>
    <name type="common">Ciliate</name>
    <dbReference type="NCBI Taxonomy" id="5949"/>
    <lineage>
        <taxon>Eukaryota</taxon>
        <taxon>Sar</taxon>
        <taxon>Alveolata</taxon>
        <taxon>Ciliophora</taxon>
        <taxon>Intramacronucleata</taxon>
        <taxon>Spirotrichea</taxon>
        <taxon>Stichotrichia</taxon>
        <taxon>Sporadotrichida</taxon>
        <taxon>Oxytrichidae</taxon>
        <taxon>Stylonychinae</taxon>
        <taxon>Stylonychia</taxon>
    </lineage>
</organism>
<protein>
    <submittedName>
        <fullName evidence="2">Uncharacterized protein</fullName>
    </submittedName>
</protein>
<evidence type="ECO:0000313" key="3">
    <source>
        <dbReference type="Proteomes" id="UP000039865"/>
    </source>
</evidence>
<gene>
    <name evidence="2" type="primary">Contig13215.g14100</name>
    <name evidence="2" type="ORF">STYLEM_12574</name>
</gene>
<feature type="transmembrane region" description="Helical" evidence="1">
    <location>
        <begin position="114"/>
        <end position="134"/>
    </location>
</feature>